<gene>
    <name evidence="1" type="ORF">BRAFLDRAFT_91647</name>
</gene>
<proteinExistence type="predicted"/>
<dbReference type="EMBL" id="GG666493">
    <property type="protein sequence ID" value="EEN62888.1"/>
    <property type="molecule type" value="Genomic_DNA"/>
</dbReference>
<sequence length="241" mass="26284">MVLLQGPHAAPKIDPFLSYLKLLAPPSPCSHTVTSSPCPACPEDRTPVFTTSVRQNARTRTQPGSEESEAWTRNFDPSWVSLLQTAPKIDQKKLKLDCLSDPQSVLYETSSLMPGVKQSSHRVYTGTIARVYTGIIVRVYTGPLVKVYTGPLVKVYTGSLVRVYAGSLVRVYTGPLVRVYTESSRSLKEFERRAALPALSAYLSSETMCLGGTASKSKSEAPLSSSSYVITHEFDLGADDC</sequence>
<protein>
    <submittedName>
        <fullName evidence="1">Uncharacterized protein</fullName>
    </submittedName>
</protein>
<accession>C3Y9X9</accession>
<dbReference type="AlphaFoldDB" id="C3Y9X9"/>
<reference evidence="1" key="1">
    <citation type="journal article" date="2008" name="Nature">
        <title>The amphioxus genome and the evolution of the chordate karyotype.</title>
        <authorList>
            <consortium name="US DOE Joint Genome Institute (JGI-PGF)"/>
            <person name="Putnam N.H."/>
            <person name="Butts T."/>
            <person name="Ferrier D.E.K."/>
            <person name="Furlong R.F."/>
            <person name="Hellsten U."/>
            <person name="Kawashima T."/>
            <person name="Robinson-Rechavi M."/>
            <person name="Shoguchi E."/>
            <person name="Terry A."/>
            <person name="Yu J.-K."/>
            <person name="Benito-Gutierrez E.L."/>
            <person name="Dubchak I."/>
            <person name="Garcia-Fernandez J."/>
            <person name="Gibson-Brown J.J."/>
            <person name="Grigoriev I.V."/>
            <person name="Horton A.C."/>
            <person name="de Jong P.J."/>
            <person name="Jurka J."/>
            <person name="Kapitonov V.V."/>
            <person name="Kohara Y."/>
            <person name="Kuroki Y."/>
            <person name="Lindquist E."/>
            <person name="Lucas S."/>
            <person name="Osoegawa K."/>
            <person name="Pennacchio L.A."/>
            <person name="Salamov A.A."/>
            <person name="Satou Y."/>
            <person name="Sauka-Spengler T."/>
            <person name="Schmutz J."/>
            <person name="Shin-I T."/>
            <person name="Toyoda A."/>
            <person name="Bronner-Fraser M."/>
            <person name="Fujiyama A."/>
            <person name="Holland L.Z."/>
            <person name="Holland P.W.H."/>
            <person name="Satoh N."/>
            <person name="Rokhsar D.S."/>
        </authorList>
    </citation>
    <scope>NUCLEOTIDE SEQUENCE [LARGE SCALE GENOMIC DNA]</scope>
    <source>
        <strain evidence="1">S238N-H82</strain>
        <tissue evidence="1">Testes</tissue>
    </source>
</reference>
<evidence type="ECO:0000313" key="1">
    <source>
        <dbReference type="EMBL" id="EEN62888.1"/>
    </source>
</evidence>
<name>C3Y9X9_BRAFL</name>
<dbReference type="InParanoid" id="C3Y9X9"/>
<organism>
    <name type="scientific">Branchiostoma floridae</name>
    <name type="common">Florida lancelet</name>
    <name type="synonym">Amphioxus</name>
    <dbReference type="NCBI Taxonomy" id="7739"/>
    <lineage>
        <taxon>Eukaryota</taxon>
        <taxon>Metazoa</taxon>
        <taxon>Chordata</taxon>
        <taxon>Cephalochordata</taxon>
        <taxon>Leptocardii</taxon>
        <taxon>Amphioxiformes</taxon>
        <taxon>Branchiostomatidae</taxon>
        <taxon>Branchiostoma</taxon>
    </lineage>
</organism>